<reference evidence="1" key="1">
    <citation type="submission" date="2014-05" db="EMBL/GenBank/DDBJ databases">
        <authorList>
            <person name="Chronopoulou M."/>
        </authorList>
    </citation>
    <scope>NUCLEOTIDE SEQUENCE</scope>
    <source>
        <tissue evidence="1">Whole organism</tissue>
    </source>
</reference>
<proteinExistence type="predicted"/>
<protein>
    <submittedName>
        <fullName evidence="1">Uncharacterized protein</fullName>
    </submittedName>
</protein>
<dbReference type="EMBL" id="HACA01032839">
    <property type="protein sequence ID" value="CDW50200.1"/>
    <property type="molecule type" value="Transcribed_RNA"/>
</dbReference>
<dbReference type="AlphaFoldDB" id="A0A0K2VIM5"/>
<sequence>VKSSGQKLSEHTNITFFNLLDNHNELFLWQESTFVFEWDWQGAGGLKREAGFSSSVGPQHRRLAWLINHLND</sequence>
<evidence type="ECO:0000313" key="1">
    <source>
        <dbReference type="EMBL" id="CDW50200.1"/>
    </source>
</evidence>
<organism evidence="1">
    <name type="scientific">Lepeophtheirus salmonis</name>
    <name type="common">Salmon louse</name>
    <name type="synonym">Caligus salmonis</name>
    <dbReference type="NCBI Taxonomy" id="72036"/>
    <lineage>
        <taxon>Eukaryota</taxon>
        <taxon>Metazoa</taxon>
        <taxon>Ecdysozoa</taxon>
        <taxon>Arthropoda</taxon>
        <taxon>Crustacea</taxon>
        <taxon>Multicrustacea</taxon>
        <taxon>Hexanauplia</taxon>
        <taxon>Copepoda</taxon>
        <taxon>Siphonostomatoida</taxon>
        <taxon>Caligidae</taxon>
        <taxon>Lepeophtheirus</taxon>
    </lineage>
</organism>
<feature type="non-terminal residue" evidence="1">
    <location>
        <position position="1"/>
    </location>
</feature>
<accession>A0A0K2VIM5</accession>
<name>A0A0K2VIM5_LEPSM</name>